<dbReference type="Proteomes" id="UP000803884">
    <property type="component" value="Unassembled WGS sequence"/>
</dbReference>
<feature type="transmembrane region" description="Helical" evidence="6">
    <location>
        <begin position="263"/>
        <end position="286"/>
    </location>
</feature>
<feature type="transmembrane region" description="Helical" evidence="6">
    <location>
        <begin position="151"/>
        <end position="170"/>
    </location>
</feature>
<dbReference type="Pfam" id="PF01490">
    <property type="entry name" value="Aa_trans"/>
    <property type="match status" value="1"/>
</dbReference>
<dbReference type="FunFam" id="1.20.1740.10:FF:000039">
    <property type="entry name" value="Neutral amino acid transporter (Eurofung)"/>
    <property type="match status" value="1"/>
</dbReference>
<protein>
    <recommendedName>
        <fullName evidence="7">Amino acid transporter transmembrane domain-containing protein</fullName>
    </recommendedName>
</protein>
<evidence type="ECO:0000256" key="2">
    <source>
        <dbReference type="ARBA" id="ARBA00008066"/>
    </source>
</evidence>
<dbReference type="PANTHER" id="PTHR22950:SF683">
    <property type="entry name" value="AMINO ACID TRANSPORTER (EUROFUNG)"/>
    <property type="match status" value="1"/>
</dbReference>
<evidence type="ECO:0000313" key="9">
    <source>
        <dbReference type="Proteomes" id="UP000803884"/>
    </source>
</evidence>
<dbReference type="InterPro" id="IPR013057">
    <property type="entry name" value="AA_transpt_TM"/>
</dbReference>
<keyword evidence="5 6" id="KW-0472">Membrane</keyword>
<dbReference type="RefSeq" id="XP_069228189.1">
    <property type="nucleotide sequence ID" value="XM_069375147.1"/>
</dbReference>
<keyword evidence="4 6" id="KW-1133">Transmembrane helix</keyword>
<dbReference type="EMBL" id="JAAQHG020000021">
    <property type="protein sequence ID" value="KAL1585083.1"/>
    <property type="molecule type" value="Genomic_DNA"/>
</dbReference>
<evidence type="ECO:0000256" key="1">
    <source>
        <dbReference type="ARBA" id="ARBA00004141"/>
    </source>
</evidence>
<accession>A0AB34KJ25</accession>
<keyword evidence="9" id="KW-1185">Reference proteome</keyword>
<feature type="domain" description="Amino acid transporter transmembrane" evidence="7">
    <location>
        <begin position="43"/>
        <end position="438"/>
    </location>
</feature>
<evidence type="ECO:0000256" key="4">
    <source>
        <dbReference type="ARBA" id="ARBA00022989"/>
    </source>
</evidence>
<proteinExistence type="inferred from homology"/>
<comment type="subcellular location">
    <subcellularLocation>
        <location evidence="1">Membrane</location>
        <topology evidence="1">Multi-pass membrane protein</topology>
    </subcellularLocation>
</comment>
<reference evidence="8 9" key="1">
    <citation type="journal article" date="2020" name="Microbiol. Resour. Announc.">
        <title>Draft Genome Sequence of a Cladosporium Species Isolated from the Mesophotic Ascidian Didemnum maculosum.</title>
        <authorList>
            <person name="Gioti A."/>
            <person name="Siaperas R."/>
            <person name="Nikolaivits E."/>
            <person name="Le Goff G."/>
            <person name="Ouazzani J."/>
            <person name="Kotoulas G."/>
            <person name="Topakas E."/>
        </authorList>
    </citation>
    <scope>NUCLEOTIDE SEQUENCE [LARGE SCALE GENOMIC DNA]</scope>
    <source>
        <strain evidence="8 9">TM138-S3</strain>
    </source>
</reference>
<feature type="transmembrane region" description="Helical" evidence="6">
    <location>
        <begin position="126"/>
        <end position="145"/>
    </location>
</feature>
<evidence type="ECO:0000256" key="5">
    <source>
        <dbReference type="ARBA" id="ARBA00023136"/>
    </source>
</evidence>
<keyword evidence="3 6" id="KW-0812">Transmembrane</keyword>
<feature type="transmembrane region" description="Helical" evidence="6">
    <location>
        <begin position="182"/>
        <end position="203"/>
    </location>
</feature>
<feature type="transmembrane region" description="Helical" evidence="6">
    <location>
        <begin position="370"/>
        <end position="391"/>
    </location>
</feature>
<feature type="transmembrane region" description="Helical" evidence="6">
    <location>
        <begin position="412"/>
        <end position="435"/>
    </location>
</feature>
<dbReference type="GO" id="GO:0015179">
    <property type="term" value="F:L-amino acid transmembrane transporter activity"/>
    <property type="evidence" value="ECO:0007669"/>
    <property type="project" value="TreeGrafter"/>
</dbReference>
<name>A0AB34KJ25_9PEZI</name>
<sequence length="463" mass="48871">MTSHPEKPDIDEELAAIGSNNGGEVQDAVFGAAEEGGPNYRSVTWVGASILMMKSEMGIGILSIPEAFGTLGLIPGILVLLAISGVTTWSSYVVGVFKLKHPQAYGFADTAAIIFGPVGREVASVAFCLLWIFVAASGLLGVSIGLNAVSTHGTCTAVLVAVSAIMGFGVSSVRTLSKMSWLAWVGMISIVAAVFSLTVAVGVQDRPAEAPQEGPYVSTWKLFGNPTFADAMAAIASIIFAFCGVPAYFSVVSEMADPRQYPYSLALCRGVATGVYVTIGIVVYYYCGDYVASPALGSAGVLMKKVCYGLALPGLIMSMTLYLHITAKYIFIRLLRGSKHLTANSFTHWATWLACTAITTIIAYCIASGIPAFGGLVSLVGALFGTLLCFQPEGIMWIYDNWHSHDRGSTRWTAMVCWSIFVIVLGTFLMVAGTYGSVVGLINTFAETDGSAAWSCADNSNSV</sequence>
<dbReference type="AlphaFoldDB" id="A0AB34KJ25"/>
<feature type="transmembrane region" description="Helical" evidence="6">
    <location>
        <begin position="306"/>
        <end position="325"/>
    </location>
</feature>
<feature type="transmembrane region" description="Helical" evidence="6">
    <location>
        <begin position="346"/>
        <end position="364"/>
    </location>
</feature>
<feature type="transmembrane region" description="Helical" evidence="6">
    <location>
        <begin position="59"/>
        <end position="83"/>
    </location>
</feature>
<evidence type="ECO:0000256" key="3">
    <source>
        <dbReference type="ARBA" id="ARBA00022692"/>
    </source>
</evidence>
<dbReference type="GeneID" id="96007985"/>
<feature type="transmembrane region" description="Helical" evidence="6">
    <location>
        <begin position="231"/>
        <end position="251"/>
    </location>
</feature>
<evidence type="ECO:0000256" key="6">
    <source>
        <dbReference type="SAM" id="Phobius"/>
    </source>
</evidence>
<comment type="similarity">
    <text evidence="2">Belongs to the amino acid/polyamine transporter 2 family.</text>
</comment>
<gene>
    <name evidence="8" type="ORF">WHR41_06542</name>
</gene>
<evidence type="ECO:0000313" key="8">
    <source>
        <dbReference type="EMBL" id="KAL1585083.1"/>
    </source>
</evidence>
<dbReference type="GO" id="GO:0016020">
    <property type="term" value="C:membrane"/>
    <property type="evidence" value="ECO:0007669"/>
    <property type="project" value="UniProtKB-SubCell"/>
</dbReference>
<organism evidence="8 9">
    <name type="scientific">Cladosporium halotolerans</name>
    <dbReference type="NCBI Taxonomy" id="1052096"/>
    <lineage>
        <taxon>Eukaryota</taxon>
        <taxon>Fungi</taxon>
        <taxon>Dikarya</taxon>
        <taxon>Ascomycota</taxon>
        <taxon>Pezizomycotina</taxon>
        <taxon>Dothideomycetes</taxon>
        <taxon>Dothideomycetidae</taxon>
        <taxon>Cladosporiales</taxon>
        <taxon>Cladosporiaceae</taxon>
        <taxon>Cladosporium</taxon>
    </lineage>
</organism>
<dbReference type="PANTHER" id="PTHR22950">
    <property type="entry name" value="AMINO ACID TRANSPORTER"/>
    <property type="match status" value="1"/>
</dbReference>
<evidence type="ECO:0000259" key="7">
    <source>
        <dbReference type="Pfam" id="PF01490"/>
    </source>
</evidence>
<comment type="caution">
    <text evidence="8">The sequence shown here is derived from an EMBL/GenBank/DDBJ whole genome shotgun (WGS) entry which is preliminary data.</text>
</comment>